<evidence type="ECO:0000313" key="1">
    <source>
        <dbReference type="EMBL" id="QOV91118.1"/>
    </source>
</evidence>
<organism evidence="1 2">
    <name type="scientific">Humisphaera borealis</name>
    <dbReference type="NCBI Taxonomy" id="2807512"/>
    <lineage>
        <taxon>Bacteria</taxon>
        <taxon>Pseudomonadati</taxon>
        <taxon>Planctomycetota</taxon>
        <taxon>Phycisphaerae</taxon>
        <taxon>Tepidisphaerales</taxon>
        <taxon>Tepidisphaeraceae</taxon>
        <taxon>Humisphaera</taxon>
    </lineage>
</organism>
<accession>A0A7M2X042</accession>
<dbReference type="PROSITE" id="PS51257">
    <property type="entry name" value="PROKAR_LIPOPROTEIN"/>
    <property type="match status" value="1"/>
</dbReference>
<gene>
    <name evidence="1" type="ORF">IPV69_07105</name>
</gene>
<proteinExistence type="predicted"/>
<sequence>MEHRRWVSAGRTLSFALLAVVIGGCCAKKPAPPPVVLKPKPPEAWIKADAFCILPLSESVVPPTGGQLADSMLSAWIKAFTFPDAAKVVTLIGGRYPAIDVMRVDLSDAVAIPKAKRPSVGELKPSVQSLWVSDFSLVAEPLRSKESDSQANMQITASGVRFDVQKSKDGMPLLMMADAGSGTLHFDTLTRDLEKSMLTAAKERGSRGLVSVRNISLDFKSVGPRSIDAVMHVSTLVGFIPAGMKFTARVDIDDQMNATIYNLTAEGDEALGPLIVQFIRPSLAKYDGKTKPLMSFPNPEVKLKDVQISAGERITLDAVFGK</sequence>
<name>A0A7M2X042_9BACT</name>
<dbReference type="EMBL" id="CP063458">
    <property type="protein sequence ID" value="QOV91118.1"/>
    <property type="molecule type" value="Genomic_DNA"/>
</dbReference>
<dbReference type="KEGG" id="hbs:IPV69_07105"/>
<reference evidence="1 2" key="1">
    <citation type="submission" date="2020-10" db="EMBL/GenBank/DDBJ databases">
        <title>Wide distribution of Phycisphaera-like planctomycetes from WD2101 soil group in peatlands and genome analysis of the first cultivated representative.</title>
        <authorList>
            <person name="Dedysh S.N."/>
            <person name="Beletsky A.V."/>
            <person name="Ivanova A."/>
            <person name="Kulichevskaya I.S."/>
            <person name="Suzina N.E."/>
            <person name="Philippov D.A."/>
            <person name="Rakitin A.L."/>
            <person name="Mardanov A.V."/>
            <person name="Ravin N.V."/>
        </authorList>
    </citation>
    <scope>NUCLEOTIDE SEQUENCE [LARGE SCALE GENOMIC DNA]</scope>
    <source>
        <strain evidence="1 2">M1803</strain>
    </source>
</reference>
<dbReference type="RefSeq" id="WP_206294252.1">
    <property type="nucleotide sequence ID" value="NZ_CP063458.1"/>
</dbReference>
<evidence type="ECO:0000313" key="2">
    <source>
        <dbReference type="Proteomes" id="UP000593765"/>
    </source>
</evidence>
<dbReference type="AlphaFoldDB" id="A0A7M2X042"/>
<keyword evidence="2" id="KW-1185">Reference proteome</keyword>
<protein>
    <submittedName>
        <fullName evidence="1">Uncharacterized protein</fullName>
    </submittedName>
</protein>
<dbReference type="Proteomes" id="UP000593765">
    <property type="component" value="Chromosome"/>
</dbReference>